<protein>
    <submittedName>
        <fullName evidence="2">Uncharacterized protein</fullName>
    </submittedName>
</protein>
<organism evidence="2 3">
    <name type="scientific">Aspergillus mulundensis</name>
    <dbReference type="NCBI Taxonomy" id="1810919"/>
    <lineage>
        <taxon>Eukaryota</taxon>
        <taxon>Fungi</taxon>
        <taxon>Dikarya</taxon>
        <taxon>Ascomycota</taxon>
        <taxon>Pezizomycotina</taxon>
        <taxon>Eurotiomycetes</taxon>
        <taxon>Eurotiomycetidae</taxon>
        <taxon>Eurotiales</taxon>
        <taxon>Aspergillaceae</taxon>
        <taxon>Aspergillus</taxon>
        <taxon>Aspergillus subgen. Nidulantes</taxon>
    </lineage>
</organism>
<accession>A0A3D8RS98</accession>
<proteinExistence type="predicted"/>
<dbReference type="EMBL" id="PVWQ01000007">
    <property type="protein sequence ID" value="RDW76744.1"/>
    <property type="molecule type" value="Genomic_DNA"/>
</dbReference>
<keyword evidence="3" id="KW-1185">Reference proteome</keyword>
<evidence type="ECO:0000256" key="1">
    <source>
        <dbReference type="SAM" id="MobiDB-lite"/>
    </source>
</evidence>
<dbReference type="Proteomes" id="UP000256690">
    <property type="component" value="Unassembled WGS sequence"/>
</dbReference>
<gene>
    <name evidence="2" type="ORF">DSM5745_06736</name>
</gene>
<comment type="caution">
    <text evidence="2">The sequence shown here is derived from an EMBL/GenBank/DDBJ whole genome shotgun (WGS) entry which is preliminary data.</text>
</comment>
<name>A0A3D8RS98_9EURO</name>
<evidence type="ECO:0000313" key="3">
    <source>
        <dbReference type="Proteomes" id="UP000256690"/>
    </source>
</evidence>
<evidence type="ECO:0000313" key="2">
    <source>
        <dbReference type="EMBL" id="RDW76744.1"/>
    </source>
</evidence>
<sequence>MYAPSTTTASTTTSPTDAIQRSGHICECLAQTSKVIQAFSDSISSPTSSQVFMSVDDVLCKGSALVDHWESLHACPDAETHLDAPLLQAMINAAVQMTALYEAAVECMLGNGGDEARDQQPHGGAGSRDTRSNGTAVQDQPAFVVTKVSARLGSMLLDEEQTEVVARVALRHETMRLGQMLHDIEEDMSTMRERDASAEAGHLDGDVRKVRQTTDLLLRILGRINCQ</sequence>
<dbReference type="OrthoDB" id="4360875at2759"/>
<dbReference type="AlphaFoldDB" id="A0A3D8RS98"/>
<dbReference type="GeneID" id="38117106"/>
<reference evidence="2 3" key="1">
    <citation type="journal article" date="2018" name="IMA Fungus">
        <title>IMA Genome-F 9: Draft genome sequence of Annulohypoxylon stygium, Aspergillus mulundensis, Berkeleyomyces basicola (syn. Thielaviopsis basicola), Ceratocystis smalleyi, two Cercospora beticola strains, Coleophoma cylindrospora, Fusarium fracticaudum, Phialophora cf. hyalina, and Morchella septimelata.</title>
        <authorList>
            <person name="Wingfield B.D."/>
            <person name="Bills G.F."/>
            <person name="Dong Y."/>
            <person name="Huang W."/>
            <person name="Nel W.J."/>
            <person name="Swalarsk-Parry B.S."/>
            <person name="Vaghefi N."/>
            <person name="Wilken P.M."/>
            <person name="An Z."/>
            <person name="de Beer Z.W."/>
            <person name="De Vos L."/>
            <person name="Chen L."/>
            <person name="Duong T.A."/>
            <person name="Gao Y."/>
            <person name="Hammerbacher A."/>
            <person name="Kikkert J.R."/>
            <person name="Li Y."/>
            <person name="Li H."/>
            <person name="Li K."/>
            <person name="Li Q."/>
            <person name="Liu X."/>
            <person name="Ma X."/>
            <person name="Naidoo K."/>
            <person name="Pethybridge S.J."/>
            <person name="Sun J."/>
            <person name="Steenkamp E.T."/>
            <person name="van der Nest M.A."/>
            <person name="van Wyk S."/>
            <person name="Wingfield M.J."/>
            <person name="Xiong C."/>
            <person name="Yue Q."/>
            <person name="Zhang X."/>
        </authorList>
    </citation>
    <scope>NUCLEOTIDE SEQUENCE [LARGE SCALE GENOMIC DNA]</scope>
    <source>
        <strain evidence="2 3">DSM 5745</strain>
    </source>
</reference>
<feature type="region of interest" description="Disordered" evidence="1">
    <location>
        <begin position="112"/>
        <end position="139"/>
    </location>
</feature>
<dbReference type="RefSeq" id="XP_026603056.1">
    <property type="nucleotide sequence ID" value="XM_026748752.1"/>
</dbReference>